<dbReference type="PANTHER" id="PTHR42944">
    <property type="entry name" value="ADENINE DNA GLYCOSYLASE"/>
    <property type="match status" value="1"/>
</dbReference>
<evidence type="ECO:0000256" key="3">
    <source>
        <dbReference type="ARBA" id="ARBA00012045"/>
    </source>
</evidence>
<dbReference type="Gene3D" id="1.10.1670.10">
    <property type="entry name" value="Helix-hairpin-Helix base-excision DNA repair enzymes (C-terminal)"/>
    <property type="match status" value="1"/>
</dbReference>
<accession>A0ABR7MV75</accession>
<dbReference type="Pfam" id="PF14815">
    <property type="entry name" value="NUDIX_4"/>
    <property type="match status" value="1"/>
</dbReference>
<dbReference type="SUPFAM" id="SSF55811">
    <property type="entry name" value="Nudix"/>
    <property type="match status" value="1"/>
</dbReference>
<dbReference type="InterPro" id="IPR000445">
    <property type="entry name" value="HhH_motif"/>
</dbReference>
<dbReference type="NCBIfam" id="TIGR01084">
    <property type="entry name" value="mutY"/>
    <property type="match status" value="1"/>
</dbReference>
<name>A0ABR7MV75_9FIRM</name>
<evidence type="ECO:0000256" key="5">
    <source>
        <dbReference type="ARBA" id="ARBA00022485"/>
    </source>
</evidence>
<comment type="function">
    <text evidence="13">Adenine glycosylase active on G-A mispairs.</text>
</comment>
<dbReference type="Pfam" id="PF00633">
    <property type="entry name" value="HHH"/>
    <property type="match status" value="1"/>
</dbReference>
<keyword evidence="6" id="KW-0479">Metal-binding</keyword>
<dbReference type="CDD" id="cd03431">
    <property type="entry name" value="NUDIX_DNA_Glycosylase_C-MutY"/>
    <property type="match status" value="1"/>
</dbReference>
<gene>
    <name evidence="15" type="primary">mutY</name>
    <name evidence="15" type="ORF">H8700_08215</name>
</gene>
<evidence type="ECO:0000313" key="15">
    <source>
        <dbReference type="EMBL" id="MBC8557689.1"/>
    </source>
</evidence>
<keyword evidence="16" id="KW-1185">Reference proteome</keyword>
<dbReference type="InterPro" id="IPR029119">
    <property type="entry name" value="MutY_C"/>
</dbReference>
<evidence type="ECO:0000256" key="12">
    <source>
        <dbReference type="ARBA" id="ARBA00023295"/>
    </source>
</evidence>
<dbReference type="InterPro" id="IPR005760">
    <property type="entry name" value="A/G_AdeGlyc_MutY"/>
</dbReference>
<dbReference type="Proteomes" id="UP000637513">
    <property type="component" value="Unassembled WGS sequence"/>
</dbReference>
<evidence type="ECO:0000259" key="14">
    <source>
        <dbReference type="SMART" id="SM00478"/>
    </source>
</evidence>
<keyword evidence="7 13" id="KW-0227">DNA damage</keyword>
<keyword evidence="10" id="KW-0411">Iron-sulfur</keyword>
<evidence type="ECO:0000256" key="10">
    <source>
        <dbReference type="ARBA" id="ARBA00023014"/>
    </source>
</evidence>
<dbReference type="Pfam" id="PF00730">
    <property type="entry name" value="HhH-GPD"/>
    <property type="match status" value="1"/>
</dbReference>
<evidence type="ECO:0000256" key="1">
    <source>
        <dbReference type="ARBA" id="ARBA00000843"/>
    </source>
</evidence>
<evidence type="ECO:0000256" key="9">
    <source>
        <dbReference type="ARBA" id="ARBA00023004"/>
    </source>
</evidence>
<evidence type="ECO:0000256" key="2">
    <source>
        <dbReference type="ARBA" id="ARBA00008343"/>
    </source>
</evidence>
<dbReference type="SMART" id="SM00478">
    <property type="entry name" value="ENDO3c"/>
    <property type="match status" value="1"/>
</dbReference>
<dbReference type="InterPro" id="IPR004036">
    <property type="entry name" value="Endonuclease-III-like_CS2"/>
</dbReference>
<feature type="domain" description="HhH-GPD" evidence="14">
    <location>
        <begin position="45"/>
        <end position="196"/>
    </location>
</feature>
<keyword evidence="8" id="KW-0378">Hydrolase</keyword>
<comment type="caution">
    <text evidence="15">The sequence shown here is derived from an EMBL/GenBank/DDBJ whole genome shotgun (WGS) entry which is preliminary data.</text>
</comment>
<keyword evidence="11" id="KW-0234">DNA repair</keyword>
<comment type="similarity">
    <text evidence="2 13">Belongs to the Nth/MutY family.</text>
</comment>
<evidence type="ECO:0000256" key="7">
    <source>
        <dbReference type="ARBA" id="ARBA00022763"/>
    </source>
</evidence>
<dbReference type="Gene3D" id="1.10.340.30">
    <property type="entry name" value="Hypothetical protein, domain 2"/>
    <property type="match status" value="1"/>
</dbReference>
<dbReference type="InterPro" id="IPR044298">
    <property type="entry name" value="MIG/MutY"/>
</dbReference>
<dbReference type="PANTHER" id="PTHR42944:SF1">
    <property type="entry name" value="ADENINE DNA GLYCOSYLASE"/>
    <property type="match status" value="1"/>
</dbReference>
<dbReference type="Gene3D" id="3.90.79.10">
    <property type="entry name" value="Nucleoside Triphosphate Pyrophosphohydrolase"/>
    <property type="match status" value="1"/>
</dbReference>
<evidence type="ECO:0000256" key="8">
    <source>
        <dbReference type="ARBA" id="ARBA00022801"/>
    </source>
</evidence>
<sequence>MIHERKEVCMGDLANDMLLWYDKNHRDLPWRHSKNPYTIWISEIMLQQTRVEAVKGYYARFLERLPDVQALAEVKEQELMKLWQGLGYYNRARNLKKAAQMIMTQYDGVFPDTYEELLKLPGIGEYTAGAIASIAFGQSVPAVDGNVYRIYTRLMAQKDDIMQNAVRKAIRNEIAAMLPEKRAGDFNQAWMDLGADICIPNGKPLCEKCPIAKSCKMAGKEEVLAYPVKKKKKTRKIEEKTIFLLEYQGKYLLQKRPDKGLLAGLWEFPSQEGKLSLEEVEKQLHAMHAKAETIDMLGSAKHIFSHIEWHMLGYRICFDTIEQDFLEDFTAVTKEQIETEYSIPSAFAAYLSYIGSK</sequence>
<evidence type="ECO:0000256" key="6">
    <source>
        <dbReference type="ARBA" id="ARBA00022723"/>
    </source>
</evidence>
<evidence type="ECO:0000256" key="11">
    <source>
        <dbReference type="ARBA" id="ARBA00023204"/>
    </source>
</evidence>
<reference evidence="15 16" key="1">
    <citation type="submission" date="2020-08" db="EMBL/GenBank/DDBJ databases">
        <title>Genome public.</title>
        <authorList>
            <person name="Liu C."/>
            <person name="Sun Q."/>
        </authorList>
    </citation>
    <scope>NUCLEOTIDE SEQUENCE [LARGE SCALE GENOMIC DNA]</scope>
    <source>
        <strain evidence="15 16">BX3</strain>
    </source>
</reference>
<evidence type="ECO:0000256" key="4">
    <source>
        <dbReference type="ARBA" id="ARBA00022023"/>
    </source>
</evidence>
<protein>
    <recommendedName>
        <fullName evidence="4 13">Adenine DNA glycosylase</fullName>
        <ecNumber evidence="3 13">3.2.2.31</ecNumber>
    </recommendedName>
</protein>
<dbReference type="EMBL" id="JACRSW010000031">
    <property type="protein sequence ID" value="MBC8557689.1"/>
    <property type="molecule type" value="Genomic_DNA"/>
</dbReference>
<comment type="cofactor">
    <cofactor evidence="13">
        <name>[4Fe-4S] cluster</name>
        <dbReference type="ChEBI" id="CHEBI:49883"/>
    </cofactor>
    <text evidence="13">Binds 1 [4Fe-4S] cluster.</text>
</comment>
<evidence type="ECO:0000256" key="13">
    <source>
        <dbReference type="RuleBase" id="RU365096"/>
    </source>
</evidence>
<dbReference type="PROSITE" id="PS01155">
    <property type="entry name" value="ENDONUCLEASE_III_2"/>
    <property type="match status" value="1"/>
</dbReference>
<dbReference type="CDD" id="cd00056">
    <property type="entry name" value="ENDO3c"/>
    <property type="match status" value="1"/>
</dbReference>
<dbReference type="EC" id="3.2.2.31" evidence="3 13"/>
<dbReference type="SUPFAM" id="SSF48150">
    <property type="entry name" value="DNA-glycosylase"/>
    <property type="match status" value="1"/>
</dbReference>
<organism evidence="15 16">
    <name type="scientific">Jutongia hominis</name>
    <dbReference type="NCBI Taxonomy" id="2763664"/>
    <lineage>
        <taxon>Bacteria</taxon>
        <taxon>Bacillati</taxon>
        <taxon>Bacillota</taxon>
        <taxon>Clostridia</taxon>
        <taxon>Lachnospirales</taxon>
        <taxon>Lachnospiraceae</taxon>
        <taxon>Jutongia</taxon>
    </lineage>
</organism>
<dbReference type="InterPro" id="IPR023170">
    <property type="entry name" value="HhH_base_excis_C"/>
</dbReference>
<comment type="catalytic activity">
    <reaction evidence="1 13">
        <text>Hydrolyzes free adenine bases from 7,8-dihydro-8-oxoguanine:adenine mismatched double-stranded DNA, leaving an apurinic site.</text>
        <dbReference type="EC" id="3.2.2.31"/>
    </reaction>
</comment>
<dbReference type="InterPro" id="IPR015797">
    <property type="entry name" value="NUDIX_hydrolase-like_dom_sf"/>
</dbReference>
<evidence type="ECO:0000313" key="16">
    <source>
        <dbReference type="Proteomes" id="UP000637513"/>
    </source>
</evidence>
<keyword evidence="9 13" id="KW-0408">Iron</keyword>
<dbReference type="InterPro" id="IPR011257">
    <property type="entry name" value="DNA_glycosylase"/>
</dbReference>
<keyword evidence="5" id="KW-0004">4Fe-4S</keyword>
<dbReference type="InterPro" id="IPR003265">
    <property type="entry name" value="HhH-GPD_domain"/>
</dbReference>
<keyword evidence="12 13" id="KW-0326">Glycosidase</keyword>
<proteinExistence type="inferred from homology"/>